<dbReference type="InterPro" id="IPR036377">
    <property type="entry name" value="Gp120_core_sf"/>
</dbReference>
<dbReference type="RefSeq" id="WP_074673304.1">
    <property type="nucleotide sequence ID" value="NZ_FNQG01000014.1"/>
</dbReference>
<reference evidence="1 2" key="1">
    <citation type="submission" date="2016-10" db="EMBL/GenBank/DDBJ databases">
        <authorList>
            <person name="de Groot N.N."/>
        </authorList>
    </citation>
    <scope>NUCLEOTIDE SEQUENCE [LARGE SCALE GENOMIC DNA]</scope>
    <source>
        <strain evidence="1 2">DSM 2872</strain>
    </source>
</reference>
<dbReference type="Proteomes" id="UP000183469">
    <property type="component" value="Unassembled WGS sequence"/>
</dbReference>
<organism evidence="1 2">
    <name type="scientific">Selenomonas ruminantium</name>
    <dbReference type="NCBI Taxonomy" id="971"/>
    <lineage>
        <taxon>Bacteria</taxon>
        <taxon>Bacillati</taxon>
        <taxon>Bacillota</taxon>
        <taxon>Negativicutes</taxon>
        <taxon>Selenomonadales</taxon>
        <taxon>Selenomonadaceae</taxon>
        <taxon>Selenomonas</taxon>
    </lineage>
</organism>
<protein>
    <submittedName>
        <fullName evidence="1">Uncharacterized protein</fullName>
    </submittedName>
</protein>
<name>A0A1H4A5I1_SELRU</name>
<gene>
    <name evidence="1" type="ORF">SAMN05660648_02731</name>
</gene>
<proteinExistence type="predicted"/>
<dbReference type="AlphaFoldDB" id="A0A1H4A5I1"/>
<dbReference type="EMBL" id="FNQG01000014">
    <property type="protein sequence ID" value="SEA31068.1"/>
    <property type="molecule type" value="Genomic_DNA"/>
</dbReference>
<dbReference type="SUPFAM" id="SSF56502">
    <property type="entry name" value="gp120 core"/>
    <property type="match status" value="1"/>
</dbReference>
<dbReference type="OrthoDB" id="9886754at2"/>
<sequence>MKIQAYPHAVWDPELNSYIEHGEYDDKYYSFEYKGKFFYCKDYRWFETTELIDIRDIYLEADHPRTPNDITVTYRGKSLDNFIICEYNWPDPRITVKPQKPTD</sequence>
<evidence type="ECO:0000313" key="1">
    <source>
        <dbReference type="EMBL" id="SEA31068.1"/>
    </source>
</evidence>
<accession>A0A1H4A5I1</accession>
<evidence type="ECO:0000313" key="2">
    <source>
        <dbReference type="Proteomes" id="UP000183469"/>
    </source>
</evidence>